<name>A0ACB9Z815_9PEZI</name>
<dbReference type="Proteomes" id="UP001497700">
    <property type="component" value="Unassembled WGS sequence"/>
</dbReference>
<accession>A0ACB9Z815</accession>
<sequence length="569" mass="60606">MGGTTTHYKLVILGDGGVGKTALVQQVSLEHFSETYDPTIEDSYSKQVIIDGQECILEILDTAGQEEYTALRDQWIRDGECFVLVYSINSVSSFSRIQSLYHQILRVKEAARSISTYPISSSSTIPNLAETPIMLVGNKADRVTERTVSIQQGRELAYKLGTEFVEASAKNGRNVERAFYDLVRLLRSQQQQAVIQHPVAQASFRESPYRSIRSFLGLRKITIRPEEMSTESGRSKLVAALVSAAKSNNERLVLAYLEAGVDANAHSGADGSALHASAAAGHPNIVNILLRKGASVNTRGPTGAPSLQLAAAEGHLAIVRLLVHKCAVVDQEGSLHGTALSAAASRGRADVVRFLLKNGASTSVDGGPYGNALQAASWNGNPDVIRYLLDFGADIRARGDGGCTALQMAAFVGKVSAIQVLLDRGARVDINAPGGKYGSALKAATEGNHYEAVALLLEAGATPLQLSAGETGGNGDSAERGITGITSPGDITSTSELPTTISQTSFEQNTLFRPISAPMPSPTPSHFSHFSTHNNSELLHHHSHSLSDRPVIHPIGFSTIHDSPKATVE</sequence>
<reference evidence="1 2" key="1">
    <citation type="journal article" date="2022" name="New Phytol.">
        <title>Ecological generalism drives hyperdiversity of secondary metabolite gene clusters in xylarialean endophytes.</title>
        <authorList>
            <person name="Franco M.E.E."/>
            <person name="Wisecaver J.H."/>
            <person name="Arnold A.E."/>
            <person name="Ju Y.M."/>
            <person name="Slot J.C."/>
            <person name="Ahrendt S."/>
            <person name="Moore L.P."/>
            <person name="Eastman K.E."/>
            <person name="Scott K."/>
            <person name="Konkel Z."/>
            <person name="Mondo S.J."/>
            <person name="Kuo A."/>
            <person name="Hayes R.D."/>
            <person name="Haridas S."/>
            <person name="Andreopoulos B."/>
            <person name="Riley R."/>
            <person name="LaButti K."/>
            <person name="Pangilinan J."/>
            <person name="Lipzen A."/>
            <person name="Amirebrahimi M."/>
            <person name="Yan J."/>
            <person name="Adam C."/>
            <person name="Keymanesh K."/>
            <person name="Ng V."/>
            <person name="Louie K."/>
            <person name="Northen T."/>
            <person name="Drula E."/>
            <person name="Henrissat B."/>
            <person name="Hsieh H.M."/>
            <person name="Youens-Clark K."/>
            <person name="Lutzoni F."/>
            <person name="Miadlikowska J."/>
            <person name="Eastwood D.C."/>
            <person name="Hamelin R.C."/>
            <person name="Grigoriev I.V."/>
            <person name="U'Ren J.M."/>
        </authorList>
    </citation>
    <scope>NUCLEOTIDE SEQUENCE [LARGE SCALE GENOMIC DNA]</scope>
    <source>
        <strain evidence="1 2">CBS 119005</strain>
    </source>
</reference>
<gene>
    <name evidence="1" type="ORF">F4820DRAFT_467048</name>
</gene>
<protein>
    <submittedName>
        <fullName evidence="1">Ankyrin repeat-containing domain protein</fullName>
    </submittedName>
</protein>
<keyword evidence="2" id="KW-1185">Reference proteome</keyword>
<evidence type="ECO:0000313" key="2">
    <source>
        <dbReference type="Proteomes" id="UP001497700"/>
    </source>
</evidence>
<organism evidence="1 2">
    <name type="scientific">Hypoxylon rubiginosum</name>
    <dbReference type="NCBI Taxonomy" id="110542"/>
    <lineage>
        <taxon>Eukaryota</taxon>
        <taxon>Fungi</taxon>
        <taxon>Dikarya</taxon>
        <taxon>Ascomycota</taxon>
        <taxon>Pezizomycotina</taxon>
        <taxon>Sordariomycetes</taxon>
        <taxon>Xylariomycetidae</taxon>
        <taxon>Xylariales</taxon>
        <taxon>Hypoxylaceae</taxon>
        <taxon>Hypoxylon</taxon>
    </lineage>
</organism>
<evidence type="ECO:0000313" key="1">
    <source>
        <dbReference type="EMBL" id="KAI4867909.1"/>
    </source>
</evidence>
<comment type="caution">
    <text evidence="1">The sequence shown here is derived from an EMBL/GenBank/DDBJ whole genome shotgun (WGS) entry which is preliminary data.</text>
</comment>
<proteinExistence type="predicted"/>
<dbReference type="EMBL" id="MU393442">
    <property type="protein sequence ID" value="KAI4867909.1"/>
    <property type="molecule type" value="Genomic_DNA"/>
</dbReference>